<sequence>MRRWRWLRPPWVQKGLVSLGLLVAVALWVEPDAVMAEVQRFAPGWMALALLISVLQVMLSAWRWQLTAGLIDVPLRYRYALREYYLALLVNQLLPGGVLGDAGRAHRHARQSSSKGSAWRAVVIERASGQLAIALYTLIALFTSPLWLTTLGFSGLMVVVGVVGSVMVAGVTLMIWLRRSAVTLPAWCAALGQDMRRGLLQRDVWPRQLISSLAIVLSYGLVMVCAARAIGVELAALDILALAPVLLLSMLVPLSIAGWGVREGAAAGIWMFVGLPSAQGVAISLAYGVLVLMASLPGIWAALASRTQATPSSSPPSSSPPSGTPSGSAPAQHYVEQRVIPAAERAHRRAQRTFKGVDGRHLQPGSARTDQQRRNQQMQAVDRVRFNELRNSDAAAFYQYPRKTTLRQQGNNVARVELTVGIQRQHAVFGGRWRHRCLWPGEVQRGGGRRTKQRHINGHASSWVNHHSGRVLPRYMAHGELRVISTRRTRANHYGICQRPQAVQMHQTFNAIDVVGVTAFRSDAPIQALSQLSNHPARMTHQWQQTRHQLLRGACDCAGRVPTVMGIKRHSGVTFDALLSIQQPCPRLVDIDRYVIGTRHGISTQKTATHHAGPCCPTQANVVRPNRQLGGLHVSH</sequence>
<proteinExistence type="predicted"/>
<dbReference type="EMBL" id="DOTR01000009">
    <property type="protein sequence ID" value="HCA00819.1"/>
    <property type="molecule type" value="Genomic_DNA"/>
</dbReference>
<feature type="compositionally biased region" description="Pro residues" evidence="6">
    <location>
        <begin position="313"/>
        <end position="323"/>
    </location>
</feature>
<gene>
    <name evidence="8" type="ORF">DEO68_01240</name>
</gene>
<evidence type="ECO:0008006" key="9">
    <source>
        <dbReference type="Google" id="ProtNLM"/>
    </source>
</evidence>
<keyword evidence="2" id="KW-1003">Cell membrane</keyword>
<feature type="transmembrane region" description="Helical" evidence="7">
    <location>
        <begin position="46"/>
        <end position="64"/>
    </location>
</feature>
<evidence type="ECO:0000313" key="8">
    <source>
        <dbReference type="EMBL" id="HCA00819.1"/>
    </source>
</evidence>
<feature type="transmembrane region" description="Helical" evidence="7">
    <location>
        <begin position="209"/>
        <end position="227"/>
    </location>
</feature>
<feature type="region of interest" description="Disordered" evidence="6">
    <location>
        <begin position="345"/>
        <end position="378"/>
    </location>
</feature>
<name>A0A3D0KC94_9GAMM</name>
<protein>
    <recommendedName>
        <fullName evidence="9">Lysylphosphatidylglycerol synthetase family protein</fullName>
    </recommendedName>
</protein>
<dbReference type="InterPro" id="IPR022791">
    <property type="entry name" value="L-PG_synthase/AglD"/>
</dbReference>
<dbReference type="PANTHER" id="PTHR40277">
    <property type="entry name" value="BLL5419 PROTEIN"/>
    <property type="match status" value="1"/>
</dbReference>
<evidence type="ECO:0000256" key="1">
    <source>
        <dbReference type="ARBA" id="ARBA00004651"/>
    </source>
</evidence>
<organism evidence="8">
    <name type="scientific">Halomonas campaniensis</name>
    <dbReference type="NCBI Taxonomy" id="213554"/>
    <lineage>
        <taxon>Bacteria</taxon>
        <taxon>Pseudomonadati</taxon>
        <taxon>Pseudomonadota</taxon>
        <taxon>Gammaproteobacteria</taxon>
        <taxon>Oceanospirillales</taxon>
        <taxon>Halomonadaceae</taxon>
        <taxon>Halomonas</taxon>
    </lineage>
</organism>
<feature type="compositionally biased region" description="Polar residues" evidence="6">
    <location>
        <begin position="366"/>
        <end position="378"/>
    </location>
</feature>
<feature type="transmembrane region" description="Helical" evidence="7">
    <location>
        <begin position="155"/>
        <end position="177"/>
    </location>
</feature>
<accession>A0A3D0KC94</accession>
<keyword evidence="4 7" id="KW-1133">Transmembrane helix</keyword>
<evidence type="ECO:0000256" key="7">
    <source>
        <dbReference type="SAM" id="Phobius"/>
    </source>
</evidence>
<evidence type="ECO:0000256" key="2">
    <source>
        <dbReference type="ARBA" id="ARBA00022475"/>
    </source>
</evidence>
<reference evidence="8" key="1">
    <citation type="journal article" date="2018" name="Nat. Biotechnol.">
        <title>A standardized bacterial taxonomy based on genome phylogeny substantially revises the tree of life.</title>
        <authorList>
            <person name="Parks D.H."/>
            <person name="Chuvochina M."/>
            <person name="Waite D.W."/>
            <person name="Rinke C."/>
            <person name="Skarshewski A."/>
            <person name="Chaumeil P.A."/>
            <person name="Hugenholtz P."/>
        </authorList>
    </citation>
    <scope>NUCLEOTIDE SEQUENCE [LARGE SCALE GENOMIC DNA]</scope>
    <source>
        <strain evidence="8">UBA11284</strain>
    </source>
</reference>
<feature type="transmembrane region" description="Helical" evidence="7">
    <location>
        <begin position="281"/>
        <end position="303"/>
    </location>
</feature>
<dbReference type="AlphaFoldDB" id="A0A3D0KC94"/>
<feature type="transmembrane region" description="Helical" evidence="7">
    <location>
        <begin position="239"/>
        <end position="261"/>
    </location>
</feature>
<feature type="transmembrane region" description="Helical" evidence="7">
    <location>
        <begin position="127"/>
        <end position="148"/>
    </location>
</feature>
<dbReference type="Pfam" id="PF03706">
    <property type="entry name" value="LPG_synthase_TM"/>
    <property type="match status" value="1"/>
</dbReference>
<comment type="subcellular location">
    <subcellularLocation>
        <location evidence="1">Cell membrane</location>
        <topology evidence="1">Multi-pass membrane protein</topology>
    </subcellularLocation>
</comment>
<evidence type="ECO:0000256" key="6">
    <source>
        <dbReference type="SAM" id="MobiDB-lite"/>
    </source>
</evidence>
<comment type="caution">
    <text evidence="8">The sequence shown here is derived from an EMBL/GenBank/DDBJ whole genome shotgun (WGS) entry which is preliminary data.</text>
</comment>
<feature type="region of interest" description="Disordered" evidence="6">
    <location>
        <begin position="309"/>
        <end position="331"/>
    </location>
</feature>
<keyword evidence="3 7" id="KW-0812">Transmembrane</keyword>
<dbReference type="GO" id="GO:0005886">
    <property type="term" value="C:plasma membrane"/>
    <property type="evidence" value="ECO:0007669"/>
    <property type="project" value="UniProtKB-SubCell"/>
</dbReference>
<dbReference type="PANTHER" id="PTHR40277:SF1">
    <property type="entry name" value="BLL5419 PROTEIN"/>
    <property type="match status" value="1"/>
</dbReference>
<evidence type="ECO:0000256" key="4">
    <source>
        <dbReference type="ARBA" id="ARBA00022989"/>
    </source>
</evidence>
<keyword evidence="5 7" id="KW-0472">Membrane</keyword>
<evidence type="ECO:0000256" key="3">
    <source>
        <dbReference type="ARBA" id="ARBA00022692"/>
    </source>
</evidence>
<evidence type="ECO:0000256" key="5">
    <source>
        <dbReference type="ARBA" id="ARBA00023136"/>
    </source>
</evidence>